<evidence type="ECO:0000256" key="3">
    <source>
        <dbReference type="NCBIfam" id="TIGR01792"/>
    </source>
</evidence>
<feature type="binding site" evidence="2">
    <location>
        <position position="141"/>
    </location>
    <ligand>
        <name>Ni(2+)</name>
        <dbReference type="ChEBI" id="CHEBI:49786"/>
        <label>1</label>
    </ligand>
</feature>
<comment type="PTM">
    <text evidence="2">Carboxylation allows a single lysine to coordinate two nickel ions.</text>
</comment>
<dbReference type="NCBIfam" id="TIGR01792">
    <property type="entry name" value="urease_alph"/>
    <property type="match status" value="1"/>
</dbReference>
<dbReference type="EC" id="3.5.1.5" evidence="2 3"/>
<comment type="similarity">
    <text evidence="2">Belongs to the metallo-dependent hydrolases superfamily. Urease alpha subunit family.</text>
</comment>
<comment type="catalytic activity">
    <reaction evidence="1 2 5">
        <text>urea + 2 H2O + H(+) = hydrogencarbonate + 2 NH4(+)</text>
        <dbReference type="Rhea" id="RHEA:20557"/>
        <dbReference type="ChEBI" id="CHEBI:15377"/>
        <dbReference type="ChEBI" id="CHEBI:15378"/>
        <dbReference type="ChEBI" id="CHEBI:16199"/>
        <dbReference type="ChEBI" id="CHEBI:17544"/>
        <dbReference type="ChEBI" id="CHEBI:28938"/>
        <dbReference type="EC" id="3.5.1.5"/>
    </reaction>
</comment>
<reference evidence="7 8" key="1">
    <citation type="journal article" date="2021" name="Sci. Rep.">
        <title>Phenotypic and genomic hallmarks of a novel, potentially pathogenic rapidly growing Mycobacterium species related to the Mycobacterium fortuitum complex.</title>
        <authorList>
            <person name="Gharbi R."/>
            <person name="Khanna V."/>
            <person name="Frigui W."/>
            <person name="Mhenni B."/>
            <person name="Brosch R."/>
            <person name="Mardassi H."/>
        </authorList>
    </citation>
    <scope>NUCLEOTIDE SEQUENCE [LARGE SCALE GENOMIC DNA]</scope>
    <source>
        <strain evidence="7 8">TNTM28</strain>
    </source>
</reference>
<dbReference type="Pfam" id="PF00449">
    <property type="entry name" value="Urease_alpha"/>
    <property type="match status" value="1"/>
</dbReference>
<dbReference type="RefSeq" id="WP_217158743.1">
    <property type="nucleotide sequence ID" value="NZ_VOMB01000019.1"/>
</dbReference>
<feature type="binding site" evidence="2 4">
    <location>
        <position position="226"/>
    </location>
    <ligand>
        <name>substrate</name>
    </ligand>
</feature>
<dbReference type="InterPro" id="IPR050112">
    <property type="entry name" value="Urease_alpha_subunit"/>
</dbReference>
<keyword evidence="2 4" id="KW-0963">Cytoplasm</keyword>
<comment type="cofactor">
    <cofactor evidence="2 5">
        <name>Ni cation</name>
        <dbReference type="ChEBI" id="CHEBI:25516"/>
    </cofactor>
    <text evidence="2 5">Binds 2 nickel ions per subunit.</text>
</comment>
<dbReference type="NCBIfam" id="NF009686">
    <property type="entry name" value="PRK13207.1"/>
    <property type="match status" value="1"/>
</dbReference>
<feature type="binding site" evidence="2">
    <location>
        <position position="367"/>
    </location>
    <ligand>
        <name>Ni(2+)</name>
        <dbReference type="ChEBI" id="CHEBI:49786"/>
        <label>1</label>
    </ligand>
</feature>
<keyword evidence="8" id="KW-1185">Reference proteome</keyword>
<feature type="binding site" description="via carbamate group" evidence="2">
    <location>
        <position position="224"/>
    </location>
    <ligand>
        <name>Ni(2+)</name>
        <dbReference type="ChEBI" id="CHEBI:49786"/>
        <label>1</label>
    </ligand>
</feature>
<dbReference type="PANTHER" id="PTHR43440:SF1">
    <property type="entry name" value="UREASE"/>
    <property type="match status" value="1"/>
</dbReference>
<name>A0ABS6KNW7_9MYCO</name>
<protein>
    <recommendedName>
        <fullName evidence="2 3">Urease subunit alpha</fullName>
        <ecNumber evidence="2 3">3.5.1.5</ecNumber>
    </recommendedName>
    <alternativeName>
        <fullName evidence="2">Urea amidohydrolase subunit alpha</fullName>
    </alternativeName>
</protein>
<dbReference type="InterPro" id="IPR017951">
    <property type="entry name" value="Urease_asu_c"/>
</dbReference>
<evidence type="ECO:0000259" key="6">
    <source>
        <dbReference type="PROSITE" id="PS51368"/>
    </source>
</evidence>
<keyword evidence="2 4" id="KW-0378">Hydrolase</keyword>
<comment type="pathway">
    <text evidence="2">Nitrogen metabolism; urea degradation; CO(2) and NH(3) from urea (urease route): step 1/1.</text>
</comment>
<gene>
    <name evidence="2" type="primary">ureC</name>
    <name evidence="7" type="ORF">FR943_15625</name>
</gene>
<evidence type="ECO:0000256" key="2">
    <source>
        <dbReference type="HAMAP-Rule" id="MF_01953"/>
    </source>
</evidence>
<feature type="active site" description="Proton donor" evidence="2 4">
    <location>
        <position position="327"/>
    </location>
</feature>
<dbReference type="InterPro" id="IPR017950">
    <property type="entry name" value="Urease_AS"/>
</dbReference>
<comment type="subcellular location">
    <subcellularLocation>
        <location evidence="2 4">Cytoplasm</location>
    </subcellularLocation>
</comment>
<evidence type="ECO:0000313" key="7">
    <source>
        <dbReference type="EMBL" id="MBU9765268.1"/>
    </source>
</evidence>
<comment type="subunit">
    <text evidence="2">Heterotrimer of UreA (gamma), UreB (beta) and UreC (alpha) subunits. Three heterotrimers associate to form the active enzyme.</text>
</comment>
<feature type="modified residue" description="N6-carboxylysine" evidence="2">
    <location>
        <position position="224"/>
    </location>
</feature>
<dbReference type="PROSITE" id="PS01120">
    <property type="entry name" value="UREASE_1"/>
    <property type="match status" value="1"/>
</dbReference>
<dbReference type="InterPro" id="IPR006680">
    <property type="entry name" value="Amidohydro-rel"/>
</dbReference>
<evidence type="ECO:0000256" key="4">
    <source>
        <dbReference type="PROSITE-ProRule" id="PRU00700"/>
    </source>
</evidence>
<dbReference type="Pfam" id="PF01979">
    <property type="entry name" value="Amidohydro_1"/>
    <property type="match status" value="1"/>
</dbReference>
<sequence length="573" mass="60272">MTELTRARYAALFGPTAGDRIRLADTDLFIEVTEDRSGGPGLAGDEAVFGGGKVLRESMGQSRATRADGAPDTVITGAVIIDHWGIIKADIGIRDGRIAAIGKAGNPDIMTGVHPGLVVGPSTEIIAGNGRILTAGAIDCHVHLICPQLMAEALGSGITTIVAGGTGPAEGSKATTVTPGAWHLARMLESLDSWPLNIALLGKGNTVSSEAMWEQLRGGAAGFKLHEDWGTTPAAIDACLTVADAAGVQVNIHTDTLNEAGFIEDTLAAIKGRGIHAYHTEGAGGGHAPDIITVAAHPNVLPSSTNPTRPHTVNTLDEHLDMLMVCHHLNPAVPEDLAFAESRIRPSTIAAEDLLHDIGAISMIGSDSQAMGRIGEVVLRTWQTAHVMKRRRGALAGDGAADNHRVRRYVAKYTICPAIAHGLDDEVGSVEVGKLADLVLWEPAFFGVRPHAVLKGGMIAWAAMGDANASIPTPQPVLPRPMFGAAPAAAAATSVHFVAPQAVADGLADRLNIRRKLVAVKDVRRVGKAQMPLNDALPHIEVEPDTFTVKIDGQVWQEQPAVELPMAQRYFLF</sequence>
<dbReference type="NCBIfam" id="NF009685">
    <property type="entry name" value="PRK13206.1"/>
    <property type="match status" value="1"/>
</dbReference>
<evidence type="ECO:0000313" key="8">
    <source>
        <dbReference type="Proteomes" id="UP000812982"/>
    </source>
</evidence>
<dbReference type="PANTHER" id="PTHR43440">
    <property type="entry name" value="UREASE"/>
    <property type="match status" value="1"/>
</dbReference>
<dbReference type="PROSITE" id="PS51368">
    <property type="entry name" value="UREASE_3"/>
    <property type="match status" value="1"/>
</dbReference>
<accession>A0ABS6KNW7</accession>
<proteinExistence type="inferred from homology"/>
<comment type="caution">
    <text evidence="7">The sequence shown here is derived from an EMBL/GenBank/DDBJ whole genome shotgun (WGS) entry which is preliminary data.</text>
</comment>
<dbReference type="CDD" id="cd00375">
    <property type="entry name" value="Urease_alpha"/>
    <property type="match status" value="1"/>
</dbReference>
<dbReference type="HAMAP" id="MF_01953">
    <property type="entry name" value="Urease_alpha"/>
    <property type="match status" value="1"/>
</dbReference>
<dbReference type="EMBL" id="VOMB01000019">
    <property type="protein sequence ID" value="MBU9765268.1"/>
    <property type="molecule type" value="Genomic_DNA"/>
</dbReference>
<keyword evidence="2 5" id="KW-0479">Metal-binding</keyword>
<feature type="binding site" evidence="2">
    <location>
        <position position="143"/>
    </location>
    <ligand>
        <name>Ni(2+)</name>
        <dbReference type="ChEBI" id="CHEBI:49786"/>
        <label>1</label>
    </ligand>
</feature>
<feature type="binding site" description="via carbamate group" evidence="2">
    <location>
        <position position="224"/>
    </location>
    <ligand>
        <name>Ni(2+)</name>
        <dbReference type="ChEBI" id="CHEBI:49786"/>
        <label>2</label>
    </ligand>
</feature>
<dbReference type="PROSITE" id="PS00145">
    <property type="entry name" value="UREASE_2"/>
    <property type="match status" value="1"/>
</dbReference>
<dbReference type="InterPro" id="IPR011612">
    <property type="entry name" value="Urease_alpha_N_dom"/>
</dbReference>
<organism evidence="7 8">
    <name type="scientific">[Mycobacterium] fortunisiensis</name>
    <dbReference type="NCBI Taxonomy" id="2600579"/>
    <lineage>
        <taxon>Bacteria</taxon>
        <taxon>Bacillati</taxon>
        <taxon>Actinomycetota</taxon>
        <taxon>Actinomycetes</taxon>
        <taxon>Mycobacteriales</taxon>
        <taxon>Mycobacteriaceae</taxon>
        <taxon>Mycolicibacterium</taxon>
    </lineage>
</organism>
<dbReference type="InterPro" id="IPR005848">
    <property type="entry name" value="Urease_asu"/>
</dbReference>
<feature type="domain" description="Urease" evidence="6">
    <location>
        <begin position="136"/>
        <end position="573"/>
    </location>
</feature>
<evidence type="ECO:0000256" key="1">
    <source>
        <dbReference type="ARBA" id="ARBA00047778"/>
    </source>
</evidence>
<feature type="binding site" evidence="2">
    <location>
        <position position="279"/>
    </location>
    <ligand>
        <name>Ni(2+)</name>
        <dbReference type="ChEBI" id="CHEBI:49786"/>
        <label>2</label>
    </ligand>
</feature>
<dbReference type="Proteomes" id="UP000812982">
    <property type="component" value="Unassembled WGS sequence"/>
</dbReference>
<dbReference type="InterPro" id="IPR029754">
    <property type="entry name" value="Urease_Ni-bd"/>
</dbReference>
<keyword evidence="2 5" id="KW-0533">Nickel</keyword>
<feature type="binding site" evidence="2">
    <location>
        <position position="253"/>
    </location>
    <ligand>
        <name>Ni(2+)</name>
        <dbReference type="ChEBI" id="CHEBI:49786"/>
        <label>2</label>
    </ligand>
</feature>
<evidence type="ECO:0000256" key="5">
    <source>
        <dbReference type="RuleBase" id="RU000510"/>
    </source>
</evidence>